<evidence type="ECO:0000256" key="2">
    <source>
        <dbReference type="SAM" id="SignalP"/>
    </source>
</evidence>
<keyword evidence="4" id="KW-1185">Reference proteome</keyword>
<evidence type="ECO:0000313" key="4">
    <source>
        <dbReference type="Proteomes" id="UP001172155"/>
    </source>
</evidence>
<keyword evidence="2" id="KW-0732">Signal</keyword>
<feature type="signal peptide" evidence="2">
    <location>
        <begin position="1"/>
        <end position="29"/>
    </location>
</feature>
<feature type="chain" id="PRO_5041414553" description="Secreted protein" evidence="2">
    <location>
        <begin position="30"/>
        <end position="219"/>
    </location>
</feature>
<dbReference type="EMBL" id="JAUKUD010000007">
    <property type="protein sequence ID" value="KAK0738063.1"/>
    <property type="molecule type" value="Genomic_DNA"/>
</dbReference>
<organism evidence="3 4">
    <name type="scientific">Schizothecium vesticola</name>
    <dbReference type="NCBI Taxonomy" id="314040"/>
    <lineage>
        <taxon>Eukaryota</taxon>
        <taxon>Fungi</taxon>
        <taxon>Dikarya</taxon>
        <taxon>Ascomycota</taxon>
        <taxon>Pezizomycotina</taxon>
        <taxon>Sordariomycetes</taxon>
        <taxon>Sordariomycetidae</taxon>
        <taxon>Sordariales</taxon>
        <taxon>Schizotheciaceae</taxon>
        <taxon>Schizothecium</taxon>
    </lineage>
</organism>
<sequence>MPAISASGSLSARQFAFLLLASVLPSLDGVHPLAVGLSIQEPAASTESSQCRIAIDRNFRLVWGSAFAAFGLAPEHVHRENGGQLSQWLLRISLEFKEELRSEATGLPDAGSRPRDVCSPMWPAVDAARRFWRSYGARTVGGLPHRPHRWRSSAPAPSQSRGARTAELECPWGFVEQWNGRDRAPARESRTKLANGQRPFTNGLSERLGEGGREAVARR</sequence>
<evidence type="ECO:0000313" key="3">
    <source>
        <dbReference type="EMBL" id="KAK0738063.1"/>
    </source>
</evidence>
<dbReference type="Proteomes" id="UP001172155">
    <property type="component" value="Unassembled WGS sequence"/>
</dbReference>
<feature type="compositionally biased region" description="Basic and acidic residues" evidence="1">
    <location>
        <begin position="207"/>
        <end position="219"/>
    </location>
</feature>
<feature type="compositionally biased region" description="Basic and acidic residues" evidence="1">
    <location>
        <begin position="181"/>
        <end position="191"/>
    </location>
</feature>
<protein>
    <recommendedName>
        <fullName evidence="5">Secreted protein</fullName>
    </recommendedName>
</protein>
<gene>
    <name evidence="3" type="ORF">B0T18DRAFT_492130</name>
</gene>
<evidence type="ECO:0000256" key="1">
    <source>
        <dbReference type="SAM" id="MobiDB-lite"/>
    </source>
</evidence>
<accession>A0AA40EIG8</accession>
<reference evidence="3" key="1">
    <citation type="submission" date="2023-06" db="EMBL/GenBank/DDBJ databases">
        <title>Genome-scale phylogeny and comparative genomics of the fungal order Sordariales.</title>
        <authorList>
            <consortium name="Lawrence Berkeley National Laboratory"/>
            <person name="Hensen N."/>
            <person name="Bonometti L."/>
            <person name="Westerberg I."/>
            <person name="Brannstrom I.O."/>
            <person name="Guillou S."/>
            <person name="Cros-Aarteil S."/>
            <person name="Calhoun S."/>
            <person name="Haridas S."/>
            <person name="Kuo A."/>
            <person name="Mondo S."/>
            <person name="Pangilinan J."/>
            <person name="Riley R."/>
            <person name="LaButti K."/>
            <person name="Andreopoulos B."/>
            <person name="Lipzen A."/>
            <person name="Chen C."/>
            <person name="Yanf M."/>
            <person name="Daum C."/>
            <person name="Ng V."/>
            <person name="Clum A."/>
            <person name="Steindorff A."/>
            <person name="Ohm R."/>
            <person name="Martin F."/>
            <person name="Silar P."/>
            <person name="Natvig D."/>
            <person name="Lalanne C."/>
            <person name="Gautier V."/>
            <person name="Ament-velasquez S.L."/>
            <person name="Kruys A."/>
            <person name="Hutchinson M.I."/>
            <person name="Powell A.J."/>
            <person name="Barry K."/>
            <person name="Miller A.N."/>
            <person name="Grigoriev I.V."/>
            <person name="Debuchy R."/>
            <person name="Gladieux P."/>
            <person name="Thoren M.H."/>
            <person name="Johannesson H."/>
        </authorList>
    </citation>
    <scope>NUCLEOTIDE SEQUENCE</scope>
    <source>
        <strain evidence="3">SMH3187-1</strain>
    </source>
</reference>
<name>A0AA40EIG8_9PEZI</name>
<dbReference type="AlphaFoldDB" id="A0AA40EIG8"/>
<feature type="compositionally biased region" description="Polar residues" evidence="1">
    <location>
        <begin position="192"/>
        <end position="202"/>
    </location>
</feature>
<comment type="caution">
    <text evidence="3">The sequence shown here is derived from an EMBL/GenBank/DDBJ whole genome shotgun (WGS) entry which is preliminary data.</text>
</comment>
<evidence type="ECO:0008006" key="5">
    <source>
        <dbReference type="Google" id="ProtNLM"/>
    </source>
</evidence>
<feature type="region of interest" description="Disordered" evidence="1">
    <location>
        <begin position="181"/>
        <end position="219"/>
    </location>
</feature>
<feature type="region of interest" description="Disordered" evidence="1">
    <location>
        <begin position="144"/>
        <end position="165"/>
    </location>
</feature>
<proteinExistence type="predicted"/>